<organism evidence="1 2">
    <name type="scientific">Dyadobacter chenwenxiniae</name>
    <dbReference type="NCBI Taxonomy" id="2906456"/>
    <lineage>
        <taxon>Bacteria</taxon>
        <taxon>Pseudomonadati</taxon>
        <taxon>Bacteroidota</taxon>
        <taxon>Cytophagia</taxon>
        <taxon>Cytophagales</taxon>
        <taxon>Spirosomataceae</taxon>
        <taxon>Dyadobacter</taxon>
    </lineage>
</organism>
<dbReference type="SUPFAM" id="SSF53474">
    <property type="entry name" value="alpha/beta-Hydrolases"/>
    <property type="match status" value="1"/>
</dbReference>
<keyword evidence="2" id="KW-1185">Reference proteome</keyword>
<dbReference type="InterPro" id="IPR029058">
    <property type="entry name" value="AB_hydrolase_fold"/>
</dbReference>
<dbReference type="PANTHER" id="PTHR43265:SF1">
    <property type="entry name" value="ESTERASE ESTD"/>
    <property type="match status" value="1"/>
</dbReference>
<dbReference type="EMBL" id="JAJTTC010000001">
    <property type="protein sequence ID" value="MCF0060223.1"/>
    <property type="molecule type" value="Genomic_DNA"/>
</dbReference>
<dbReference type="AlphaFoldDB" id="A0A9X1TJK9"/>
<evidence type="ECO:0008006" key="3">
    <source>
        <dbReference type="Google" id="ProtNLM"/>
    </source>
</evidence>
<accession>A0A9X1TJK9</accession>
<evidence type="ECO:0000313" key="1">
    <source>
        <dbReference type="EMBL" id="MCF0060223.1"/>
    </source>
</evidence>
<sequence length="332" mass="38324">MTNRVLVILLILSIRAYGQQPTPQSLGFRHLTTTYKNDQVDLLVKSKKGDELIPKPLFLFIQGSLPRPLIITYDTTRAYGTFPFNLDSLVLDYHVAIISKPHIPLVTDEKELSKDLNFIDSDTKQFPYAYQERNYLDYYVERNKAVIRFLQKQKWVSSEKLVVAGHSEGSTIAAKLASTSKDVTHLIYLSGNPFGRIMSMIERSRRNETDSSKLAEEDFVYWKSVVKDPEGTAGSGDSNRTTYQFSIPPLDYLNKLSIPVLIGYGTSDYCSPYNDFFRVETIRQKKDNFTFYTYIGLDHNFFHVDKNGNTNYEMYNWDKVGADVYRWLLNQD</sequence>
<dbReference type="PANTHER" id="PTHR43265">
    <property type="entry name" value="ESTERASE ESTD"/>
    <property type="match status" value="1"/>
</dbReference>
<dbReference type="Gene3D" id="3.40.50.1820">
    <property type="entry name" value="alpha/beta hydrolase"/>
    <property type="match status" value="1"/>
</dbReference>
<proteinExistence type="predicted"/>
<evidence type="ECO:0000313" key="2">
    <source>
        <dbReference type="Proteomes" id="UP001139000"/>
    </source>
</evidence>
<dbReference type="GO" id="GO:0052689">
    <property type="term" value="F:carboxylic ester hydrolase activity"/>
    <property type="evidence" value="ECO:0007669"/>
    <property type="project" value="TreeGrafter"/>
</dbReference>
<protein>
    <recommendedName>
        <fullName evidence="3">Alpha/beta hydrolase family protein</fullName>
    </recommendedName>
</protein>
<dbReference type="RefSeq" id="WP_234652844.1">
    <property type="nucleotide sequence ID" value="NZ_CP094997.1"/>
</dbReference>
<dbReference type="Proteomes" id="UP001139000">
    <property type="component" value="Unassembled WGS sequence"/>
</dbReference>
<reference evidence="1" key="1">
    <citation type="submission" date="2021-12" db="EMBL/GenBank/DDBJ databases">
        <title>Novel species in genus Dyadobacter.</title>
        <authorList>
            <person name="Ma C."/>
        </authorList>
    </citation>
    <scope>NUCLEOTIDE SEQUENCE</scope>
    <source>
        <strain evidence="1">LJ419</strain>
    </source>
</reference>
<dbReference type="InterPro" id="IPR053145">
    <property type="entry name" value="AB_hydrolase_Est10"/>
</dbReference>
<comment type="caution">
    <text evidence="1">The sequence shown here is derived from an EMBL/GenBank/DDBJ whole genome shotgun (WGS) entry which is preliminary data.</text>
</comment>
<gene>
    <name evidence="1" type="ORF">LXM26_01875</name>
</gene>
<name>A0A9X1TJK9_9BACT</name>